<dbReference type="EMBL" id="DWUW01000036">
    <property type="protein sequence ID" value="HJD30557.1"/>
    <property type="molecule type" value="Genomic_DNA"/>
</dbReference>
<evidence type="ECO:0000313" key="2">
    <source>
        <dbReference type="Proteomes" id="UP000823851"/>
    </source>
</evidence>
<proteinExistence type="predicted"/>
<protein>
    <submittedName>
        <fullName evidence="1">Uncharacterized protein</fullName>
    </submittedName>
</protein>
<comment type="caution">
    <text evidence="1">The sequence shown here is derived from an EMBL/GenBank/DDBJ whole genome shotgun (WGS) entry which is preliminary data.</text>
</comment>
<evidence type="ECO:0000313" key="1">
    <source>
        <dbReference type="EMBL" id="HJD30557.1"/>
    </source>
</evidence>
<dbReference type="AlphaFoldDB" id="A0A9D2QWN6"/>
<organism evidence="1 2">
    <name type="scientific">Candidatus Eisenbergiella stercorigallinarum</name>
    <dbReference type="NCBI Taxonomy" id="2838557"/>
    <lineage>
        <taxon>Bacteria</taxon>
        <taxon>Bacillati</taxon>
        <taxon>Bacillota</taxon>
        <taxon>Clostridia</taxon>
        <taxon>Lachnospirales</taxon>
        <taxon>Lachnospiraceae</taxon>
        <taxon>Eisenbergiella</taxon>
    </lineage>
</organism>
<name>A0A9D2QWN6_9FIRM</name>
<sequence length="120" mass="14280">FQMDTQQAKLNLLLIEKRKTMEIKEKFLQAHELLMKPAVSIKDNPIKQITNFWYYTKKIIKMQMINNGYGQEYRFCCSEAYNKVQNYLMYSRNKCDQSNLTKLAKLLLKDSVENTSSHIE</sequence>
<dbReference type="Proteomes" id="UP000823851">
    <property type="component" value="Unassembled WGS sequence"/>
</dbReference>
<accession>A0A9D2QWN6</accession>
<reference evidence="1" key="1">
    <citation type="journal article" date="2021" name="PeerJ">
        <title>Extensive microbial diversity within the chicken gut microbiome revealed by metagenomics and culture.</title>
        <authorList>
            <person name="Gilroy R."/>
            <person name="Ravi A."/>
            <person name="Getino M."/>
            <person name="Pursley I."/>
            <person name="Horton D.L."/>
            <person name="Alikhan N.F."/>
            <person name="Baker D."/>
            <person name="Gharbi K."/>
            <person name="Hall N."/>
            <person name="Watson M."/>
            <person name="Adriaenssens E.M."/>
            <person name="Foster-Nyarko E."/>
            <person name="Jarju S."/>
            <person name="Secka A."/>
            <person name="Antonio M."/>
            <person name="Oren A."/>
            <person name="Chaudhuri R.R."/>
            <person name="La Ragione R."/>
            <person name="Hildebrand F."/>
            <person name="Pallen M.J."/>
        </authorList>
    </citation>
    <scope>NUCLEOTIDE SEQUENCE</scope>
    <source>
        <strain evidence="1">ChiHjej8B7-25341</strain>
    </source>
</reference>
<gene>
    <name evidence="1" type="ORF">H9912_01310</name>
</gene>
<reference evidence="1" key="2">
    <citation type="submission" date="2021-04" db="EMBL/GenBank/DDBJ databases">
        <authorList>
            <person name="Gilroy R."/>
        </authorList>
    </citation>
    <scope>NUCLEOTIDE SEQUENCE</scope>
    <source>
        <strain evidence="1">ChiHjej8B7-25341</strain>
    </source>
</reference>
<feature type="non-terminal residue" evidence="1">
    <location>
        <position position="1"/>
    </location>
</feature>